<proteinExistence type="predicted"/>
<gene>
    <name evidence="1" type="ORF">Patl1_21048</name>
</gene>
<keyword evidence="2" id="KW-1185">Reference proteome</keyword>
<dbReference type="EMBL" id="CM047900">
    <property type="protein sequence ID" value="KAJ0100119.1"/>
    <property type="molecule type" value="Genomic_DNA"/>
</dbReference>
<organism evidence="1 2">
    <name type="scientific">Pistacia atlantica</name>
    <dbReference type="NCBI Taxonomy" id="434234"/>
    <lineage>
        <taxon>Eukaryota</taxon>
        <taxon>Viridiplantae</taxon>
        <taxon>Streptophyta</taxon>
        <taxon>Embryophyta</taxon>
        <taxon>Tracheophyta</taxon>
        <taxon>Spermatophyta</taxon>
        <taxon>Magnoliopsida</taxon>
        <taxon>eudicotyledons</taxon>
        <taxon>Gunneridae</taxon>
        <taxon>Pentapetalae</taxon>
        <taxon>rosids</taxon>
        <taxon>malvids</taxon>
        <taxon>Sapindales</taxon>
        <taxon>Anacardiaceae</taxon>
        <taxon>Pistacia</taxon>
    </lineage>
</organism>
<comment type="caution">
    <text evidence="1">The sequence shown here is derived from an EMBL/GenBank/DDBJ whole genome shotgun (WGS) entry which is preliminary data.</text>
</comment>
<accession>A0ACC1BMF3</accession>
<sequence>MPLEINHAGTGGLWAELVSNRGFQAESQDTSINITPWGLIGDESSLQVSTDNSSCFEKNKIALKLEVLCDSQGNNTCPEGGVGVYNPGFWGMVVNFGSDELKLEILVDGSINSSGSTETLLTSHKLMDENSFDQPNKVSLICY</sequence>
<name>A0ACC1BMF3_9ROSI</name>
<reference evidence="2" key="1">
    <citation type="journal article" date="2023" name="G3 (Bethesda)">
        <title>Genome assembly and association tests identify interacting loci associated with vigor, precocity, and sex in interspecific pistachio rootstocks.</title>
        <authorList>
            <person name="Palmer W."/>
            <person name="Jacygrad E."/>
            <person name="Sagayaradj S."/>
            <person name="Cavanaugh K."/>
            <person name="Han R."/>
            <person name="Bertier L."/>
            <person name="Beede B."/>
            <person name="Kafkas S."/>
            <person name="Golino D."/>
            <person name="Preece J."/>
            <person name="Michelmore R."/>
        </authorList>
    </citation>
    <scope>NUCLEOTIDE SEQUENCE [LARGE SCALE GENOMIC DNA]</scope>
</reference>
<dbReference type="Proteomes" id="UP001164250">
    <property type="component" value="Chromosome 4"/>
</dbReference>
<protein>
    <submittedName>
        <fullName evidence="1">Uncharacterized protein</fullName>
    </submittedName>
</protein>
<evidence type="ECO:0000313" key="2">
    <source>
        <dbReference type="Proteomes" id="UP001164250"/>
    </source>
</evidence>
<evidence type="ECO:0000313" key="1">
    <source>
        <dbReference type="EMBL" id="KAJ0100119.1"/>
    </source>
</evidence>